<dbReference type="AlphaFoldDB" id="A0A091BXM1"/>
<dbReference type="Proteomes" id="UP000029381">
    <property type="component" value="Unassembled WGS sequence"/>
</dbReference>
<name>A0A091BXM1_9ENTE</name>
<sequence length="49" mass="5532">MTPEKTRMSKDKAVPTPIAVVEIFKRAVDPLTACMGVIRSVEHNEQNHR</sequence>
<evidence type="ECO:0000313" key="2">
    <source>
        <dbReference type="Proteomes" id="UP000029381"/>
    </source>
</evidence>
<dbReference type="EMBL" id="JPVT01000217">
    <property type="protein sequence ID" value="KFN89464.1"/>
    <property type="molecule type" value="Genomic_DNA"/>
</dbReference>
<evidence type="ECO:0000313" key="1">
    <source>
        <dbReference type="EMBL" id="KFN89464.1"/>
    </source>
</evidence>
<keyword evidence="2" id="KW-1185">Reference proteome</keyword>
<gene>
    <name evidence="1" type="ORF">TMU3MR103_2006</name>
</gene>
<proteinExistence type="predicted"/>
<dbReference type="PATRIC" id="fig|1302648.3.peg.1967"/>
<reference evidence="1 2" key="1">
    <citation type="submission" date="2014-08" db="EMBL/GenBank/DDBJ databases">
        <title>Genome sequence of Tetragenococcus muriaticus.</title>
        <authorList>
            <person name="Chuea-nongthon C."/>
            <person name="Rodtong S."/>
            <person name="Yongsawatdigul J."/>
            <person name="Steele J.L."/>
            <person name="Liu X.-y."/>
            <person name="Speers J."/>
            <person name="Glasner J.D."/>
            <person name="Neeno-Eckwall E.C."/>
        </authorList>
    </citation>
    <scope>NUCLEOTIDE SEQUENCE [LARGE SCALE GENOMIC DNA]</scope>
    <source>
        <strain evidence="1 2">3MR10-3</strain>
    </source>
</reference>
<comment type="caution">
    <text evidence="1">The sequence shown here is derived from an EMBL/GenBank/DDBJ whole genome shotgun (WGS) entry which is preliminary data.</text>
</comment>
<protein>
    <submittedName>
        <fullName evidence="1">Uncharacterized protein</fullName>
    </submittedName>
</protein>
<accession>A0A091BXM1</accession>
<organism evidence="1 2">
    <name type="scientific">Tetragenococcus muriaticus 3MR10-3</name>
    <dbReference type="NCBI Taxonomy" id="1302648"/>
    <lineage>
        <taxon>Bacteria</taxon>
        <taxon>Bacillati</taxon>
        <taxon>Bacillota</taxon>
        <taxon>Bacilli</taxon>
        <taxon>Lactobacillales</taxon>
        <taxon>Enterococcaceae</taxon>
        <taxon>Tetragenococcus</taxon>
    </lineage>
</organism>